<dbReference type="InterPro" id="IPR036942">
    <property type="entry name" value="Beta-barrel_TonB_sf"/>
</dbReference>
<proteinExistence type="inferred from homology"/>
<comment type="caution">
    <text evidence="14">The sequence shown here is derived from an EMBL/GenBank/DDBJ whole genome shotgun (WGS) entry which is preliminary data.</text>
</comment>
<comment type="similarity">
    <text evidence="11">Belongs to the TonB-dependent receptor family.</text>
</comment>
<gene>
    <name evidence="14" type="ORF">FHS60_000775</name>
</gene>
<dbReference type="SUPFAM" id="SSF56935">
    <property type="entry name" value="Porins"/>
    <property type="match status" value="1"/>
</dbReference>
<dbReference type="PANTHER" id="PTHR32552">
    <property type="entry name" value="FERRICHROME IRON RECEPTOR-RELATED"/>
    <property type="match status" value="1"/>
</dbReference>
<dbReference type="Gene3D" id="2.40.170.20">
    <property type="entry name" value="TonB-dependent receptor, beta-barrel domain"/>
    <property type="match status" value="2"/>
</dbReference>
<dbReference type="GO" id="GO:0009279">
    <property type="term" value="C:cell outer membrane"/>
    <property type="evidence" value="ECO:0007669"/>
    <property type="project" value="UniProtKB-SubCell"/>
</dbReference>
<dbReference type="AlphaFoldDB" id="A0A7W5UMB2"/>
<keyword evidence="7" id="KW-0406">Ion transport</keyword>
<protein>
    <submittedName>
        <fullName evidence="14">Outer membrane receptor protein involved in Fe transport</fullName>
    </submittedName>
</protein>
<dbReference type="RefSeq" id="WP_183695180.1">
    <property type="nucleotide sequence ID" value="NZ_JACICA010000003.1"/>
</dbReference>
<keyword evidence="5 11" id="KW-0812">Transmembrane</keyword>
<sequence>MKHKKLLLGALVFPLTASAGIMEDTPVDTSRVYDIEEAVVVASPKEHAAFRHQPISASVFGTKEMAFHHIEAVKNLSAFAPNVYMPNYGSRFTSAIYVRGVGSRINTPAVGLYVDNIPFADKASYDFSFLDIDRIDLLRGPQGTLYGRGSMSGLMRVFTADPSRHHGTTVRLGASGPDTGRRISATTFLHPAKGLDLSLSGLYAGNAGFFRNTTTGRKADGNNEGGGRLRAVWRANERLRFDFSSAYFYSDEDSNSYYYLGSTTSSEPYPHLLNSISQNRQSSYRRGLFHTGLNVEYKAKKFTFSAITSYLHLRDRLFMDQDYVRADIFSLEQRQRMNSVSEELNFKGSNGRNWAWTTGAFFLYENKRTTCPVNFYAEGVDFLNSTFRTVIPSFITLRFTDSHLPFDALLKTPGMNVALFHQSTFHHFLLEGLSFTAGLRLDYDHHALTLHSPSRPYNYLFQLQMPMFGLDINRTFTSEAGLAGKSHHGSWQLVPKVALQYDLCSGIGNVYWAVSKGYRSGGYNLENYSDLSQNILRRNIMGQVRDYSIATLQTLPGLTDESRERAIGGMSGVIAANMPGEVSVSSLAYKPEYSWNHEVGTHLTLFEGALQLDAAAFLMSTHHLQMARFSPSGLGREIVNAGRSRTYGVELSVRSSLLDNRLSLQTSYGWAHSTFTQYFLGVAKGETHVTDYKGNFVPYAPEHTLAASADFRQPLSHAFFEAFTVGAGMVGAGRIWWDEANTFSSPFHAVLNAHAGVELAGKVSVDFWARNLTKAHYREMSFVSMSRRYAQYTRPLQVGVDVKIDF</sequence>
<keyword evidence="9 11" id="KW-0472">Membrane</keyword>
<evidence type="ECO:0000256" key="10">
    <source>
        <dbReference type="ARBA" id="ARBA00023237"/>
    </source>
</evidence>
<dbReference type="EMBL" id="JACICA010000003">
    <property type="protein sequence ID" value="MBB3702317.1"/>
    <property type="molecule type" value="Genomic_DNA"/>
</dbReference>
<feature type="chain" id="PRO_5031564375" evidence="12">
    <location>
        <begin position="20"/>
        <end position="806"/>
    </location>
</feature>
<evidence type="ECO:0000256" key="9">
    <source>
        <dbReference type="ARBA" id="ARBA00023136"/>
    </source>
</evidence>
<keyword evidence="14" id="KW-0675">Receptor</keyword>
<evidence type="ECO:0000256" key="11">
    <source>
        <dbReference type="PROSITE-ProRule" id="PRU01360"/>
    </source>
</evidence>
<feature type="signal peptide" evidence="12">
    <location>
        <begin position="1"/>
        <end position="19"/>
    </location>
</feature>
<dbReference type="GO" id="GO:0006826">
    <property type="term" value="P:iron ion transport"/>
    <property type="evidence" value="ECO:0007669"/>
    <property type="project" value="UniProtKB-KW"/>
</dbReference>
<reference evidence="14 15" key="1">
    <citation type="submission" date="2020-08" db="EMBL/GenBank/DDBJ databases">
        <title>Genomic Encyclopedia of Type Strains, Phase IV (KMG-IV): sequencing the most valuable type-strain genomes for metagenomic binning, comparative biology and taxonomic classification.</title>
        <authorList>
            <person name="Goeker M."/>
        </authorList>
    </citation>
    <scope>NUCLEOTIDE SEQUENCE [LARGE SCALE GENOMIC DNA]</scope>
    <source>
        <strain evidence="14 15">DSM 22548</strain>
    </source>
</reference>
<name>A0A7W5UMB2_9BACT</name>
<evidence type="ECO:0000313" key="15">
    <source>
        <dbReference type="Proteomes" id="UP000541425"/>
    </source>
</evidence>
<dbReference type="Pfam" id="PF07715">
    <property type="entry name" value="Plug"/>
    <property type="match status" value="1"/>
</dbReference>
<keyword evidence="2 11" id="KW-0813">Transport</keyword>
<feature type="domain" description="TonB-dependent receptor plug" evidence="13">
    <location>
        <begin position="52"/>
        <end position="153"/>
    </location>
</feature>
<keyword evidence="4" id="KW-0410">Iron transport</keyword>
<keyword evidence="12" id="KW-0732">Signal</keyword>
<keyword evidence="6" id="KW-0408">Iron</keyword>
<evidence type="ECO:0000256" key="4">
    <source>
        <dbReference type="ARBA" id="ARBA00022496"/>
    </source>
</evidence>
<keyword evidence="10 11" id="KW-0998">Cell outer membrane</keyword>
<evidence type="ECO:0000256" key="7">
    <source>
        <dbReference type="ARBA" id="ARBA00023065"/>
    </source>
</evidence>
<accession>A0A7W5UMB2</accession>
<keyword evidence="8" id="KW-0798">TonB box</keyword>
<dbReference type="PANTHER" id="PTHR32552:SF81">
    <property type="entry name" value="TONB-DEPENDENT OUTER MEMBRANE RECEPTOR"/>
    <property type="match status" value="1"/>
</dbReference>
<evidence type="ECO:0000256" key="5">
    <source>
        <dbReference type="ARBA" id="ARBA00022692"/>
    </source>
</evidence>
<evidence type="ECO:0000256" key="3">
    <source>
        <dbReference type="ARBA" id="ARBA00022452"/>
    </source>
</evidence>
<dbReference type="Proteomes" id="UP000541425">
    <property type="component" value="Unassembled WGS sequence"/>
</dbReference>
<comment type="subcellular location">
    <subcellularLocation>
        <location evidence="1 11">Cell outer membrane</location>
        <topology evidence="1 11">Multi-pass membrane protein</topology>
    </subcellularLocation>
</comment>
<evidence type="ECO:0000256" key="12">
    <source>
        <dbReference type="SAM" id="SignalP"/>
    </source>
</evidence>
<evidence type="ECO:0000256" key="1">
    <source>
        <dbReference type="ARBA" id="ARBA00004571"/>
    </source>
</evidence>
<dbReference type="PROSITE" id="PS52016">
    <property type="entry name" value="TONB_DEPENDENT_REC_3"/>
    <property type="match status" value="1"/>
</dbReference>
<keyword evidence="3 11" id="KW-1134">Transmembrane beta strand</keyword>
<evidence type="ECO:0000256" key="2">
    <source>
        <dbReference type="ARBA" id="ARBA00022448"/>
    </source>
</evidence>
<evidence type="ECO:0000256" key="8">
    <source>
        <dbReference type="ARBA" id="ARBA00023077"/>
    </source>
</evidence>
<organism evidence="14 15">
    <name type="scientific">Alloprevotella rava</name>
    <dbReference type="NCBI Taxonomy" id="671218"/>
    <lineage>
        <taxon>Bacteria</taxon>
        <taxon>Pseudomonadati</taxon>
        <taxon>Bacteroidota</taxon>
        <taxon>Bacteroidia</taxon>
        <taxon>Bacteroidales</taxon>
        <taxon>Prevotellaceae</taxon>
        <taxon>Alloprevotella</taxon>
    </lineage>
</organism>
<dbReference type="InterPro" id="IPR039426">
    <property type="entry name" value="TonB-dep_rcpt-like"/>
</dbReference>
<evidence type="ECO:0000259" key="13">
    <source>
        <dbReference type="Pfam" id="PF07715"/>
    </source>
</evidence>
<evidence type="ECO:0000313" key="14">
    <source>
        <dbReference type="EMBL" id="MBB3702317.1"/>
    </source>
</evidence>
<evidence type="ECO:0000256" key="6">
    <source>
        <dbReference type="ARBA" id="ARBA00023004"/>
    </source>
</evidence>
<dbReference type="InterPro" id="IPR012910">
    <property type="entry name" value="Plug_dom"/>
</dbReference>